<evidence type="ECO:0000256" key="1">
    <source>
        <dbReference type="SAM" id="MobiDB-lite"/>
    </source>
</evidence>
<evidence type="ECO:0000259" key="3">
    <source>
        <dbReference type="Pfam" id="PF14676"/>
    </source>
</evidence>
<evidence type="ECO:0008006" key="9">
    <source>
        <dbReference type="Google" id="ProtNLM"/>
    </source>
</evidence>
<accession>A0A835HY35</accession>
<evidence type="ECO:0000259" key="4">
    <source>
        <dbReference type="Pfam" id="PF14678"/>
    </source>
</evidence>
<sequence>MRKVDLQDLPSLVYQLLVLASKGFSKKDVIEGVVGFFGEVGESKVSSIVRQVEGTVLLHVNFAVKQDPSLGQEVLGLVKSDVRAFNHFTVVVLLSIARVKRFSDGAIGILKNAVVTSYQEHMFTRDCKWLPDILKKDCLHNAKRVEQSVMRAINESNYGREHIVPSIVQFGFVLLEAVEEENNQQISNKDSLMGIEELGVQILKTLFDVHDMSRKEIIEQCKYRILSLKPQQCLPIIKFLGYLSRSYPYAMLEHVARLKDLLDYFTFMHGEISASLVTALLPVIKLSHDLQDYTILVVRKALFRREDTVRLSAISAIVNLILAEKQSSKDGISSLQESSSQASCSQQAEIPFGFRASLFQELSGLLQRCLSQQAKVKEIVYQGLIKFVLKDPLIAGSVFDFLQPHFLRFYHEDEDAHLNLSCCVKLESGKVFLDEPLDCLLSCVSWILLLQPHGRADLPSEYSLACFGFSLTQENEAGRVSCGEAFSNALSKLRKLLRNSNLKGLVDIVGQCQDSDLQSLEEDKSSYLASILSGIIEVLLNVIATELEKATDVKKVDLEKELIDFIDMHDSLESNACATKQGSSLKRATSRDTPQDALDKSDRDRKECIRSGSIILYQGRKPFLATSSIYRLLLTAQSLYDINCCSSQVSQSKNSQSPSQLSLLKSSTQCLKLTSFALKASLCQIKTFPSMAKDDPLMPLIYGDLKQLGRPLLKMVWLLKSRPKLDTNYKKRATKGKKGVEDRGEMFFKSLICLRELIGLSLHTPQLTGLIEDLMSMSSDENVVGNGIDAHKGNDCELISGIEDQKTKNVQLFLEKTLKPLLAELLHMSLHRESEVLSDIILMLGNKLPFNIRNYNGAWALNLCRTTALEDPKTAKSLLALSVYLSLPPNDLITSQEMASELLKVMGSEHCDPVETSETYPVISHATKSAIASTLLHLVDSIIVDVSWCITKLKTFSSFTRGAVSIDQQGDEEKSTALILEEALYLRSEGLVNLLSSFAHMSLKDPQAEQFLRLTARFYKILALMTKLRIAPRGCKQIIPRIKFQKLVEVTCKRLTAPLYNFVTLIQTKQQENAQSKGIISKIKRENRCIPDLVFQIEDYEKYLIQLSKLTKINLLRYAKRSTARDFKIIEPKKIVDRQEEEPDGESNPVNSVASQNEACDEENESEKVISPESSNAVAADDSGSDGEATSIRTKRARINKVVQDSDEE</sequence>
<feature type="domain" description="FANCI helical" evidence="5">
    <location>
        <begin position="69"/>
        <end position="149"/>
    </location>
</feature>
<dbReference type="PANTHER" id="PTHR21818">
    <property type="entry name" value="BC025462 PROTEIN"/>
    <property type="match status" value="1"/>
</dbReference>
<dbReference type="InterPro" id="IPR029310">
    <property type="entry name" value="FANCI_HD1"/>
</dbReference>
<feature type="domain" description="FANCI solenoid 2" evidence="3">
    <location>
        <begin position="163"/>
        <end position="318"/>
    </location>
</feature>
<proteinExistence type="predicted"/>
<feature type="compositionally biased region" description="Basic and acidic residues" evidence="1">
    <location>
        <begin position="589"/>
        <end position="604"/>
    </location>
</feature>
<evidence type="ECO:0000313" key="8">
    <source>
        <dbReference type="Proteomes" id="UP000631114"/>
    </source>
</evidence>
<evidence type="ECO:0000313" key="7">
    <source>
        <dbReference type="EMBL" id="KAF9605443.1"/>
    </source>
</evidence>
<dbReference type="Proteomes" id="UP000631114">
    <property type="component" value="Unassembled WGS sequence"/>
</dbReference>
<dbReference type="Pfam" id="PF14678">
    <property type="entry name" value="FANCI_S4"/>
    <property type="match status" value="1"/>
</dbReference>
<dbReference type="InterPro" id="IPR029312">
    <property type="entry name" value="FANCI_HD2"/>
</dbReference>
<dbReference type="InterPro" id="IPR029314">
    <property type="entry name" value="FANCI_S4"/>
</dbReference>
<evidence type="ECO:0000259" key="5">
    <source>
        <dbReference type="Pfam" id="PF14679"/>
    </source>
</evidence>
<feature type="compositionally biased region" description="Polar residues" evidence="1">
    <location>
        <begin position="1148"/>
        <end position="1158"/>
    </location>
</feature>
<dbReference type="PANTHER" id="PTHR21818:SF0">
    <property type="entry name" value="FANCONI ANEMIA GROUP I PROTEIN"/>
    <property type="match status" value="1"/>
</dbReference>
<feature type="region of interest" description="Disordered" evidence="1">
    <location>
        <begin position="583"/>
        <end position="604"/>
    </location>
</feature>
<feature type="domain" description="FANCI helical" evidence="6">
    <location>
        <begin position="336"/>
        <end position="574"/>
    </location>
</feature>
<dbReference type="OrthoDB" id="195089at2759"/>
<name>A0A835HY35_9MAGN</name>
<keyword evidence="8" id="KW-1185">Reference proteome</keyword>
<dbReference type="Pfam" id="PF14676">
    <property type="entry name" value="FANCI_S2"/>
    <property type="match status" value="1"/>
</dbReference>
<evidence type="ECO:0000259" key="2">
    <source>
        <dbReference type="Pfam" id="PF14675"/>
    </source>
</evidence>
<dbReference type="Pfam" id="PF14675">
    <property type="entry name" value="FANCI_S1"/>
    <property type="match status" value="1"/>
</dbReference>
<feature type="domain" description="FANCI solenoid 4" evidence="4">
    <location>
        <begin position="896"/>
        <end position="1133"/>
    </location>
</feature>
<gene>
    <name evidence="7" type="ORF">IFM89_017462</name>
</gene>
<dbReference type="Pfam" id="PF14680">
    <property type="entry name" value="FANCI_HD2"/>
    <property type="match status" value="1"/>
</dbReference>
<organism evidence="7 8">
    <name type="scientific">Coptis chinensis</name>
    <dbReference type="NCBI Taxonomy" id="261450"/>
    <lineage>
        <taxon>Eukaryota</taxon>
        <taxon>Viridiplantae</taxon>
        <taxon>Streptophyta</taxon>
        <taxon>Embryophyta</taxon>
        <taxon>Tracheophyta</taxon>
        <taxon>Spermatophyta</taxon>
        <taxon>Magnoliopsida</taxon>
        <taxon>Ranunculales</taxon>
        <taxon>Ranunculaceae</taxon>
        <taxon>Coptidoideae</taxon>
        <taxon>Coptis</taxon>
    </lineage>
</organism>
<feature type="domain" description="FANCI solenoid 1" evidence="2">
    <location>
        <begin position="2"/>
        <end position="65"/>
    </location>
</feature>
<evidence type="ECO:0000259" key="6">
    <source>
        <dbReference type="Pfam" id="PF14680"/>
    </source>
</evidence>
<dbReference type="InterPro" id="IPR029315">
    <property type="entry name" value="FANCI_S2"/>
</dbReference>
<dbReference type="GO" id="GO:0006281">
    <property type="term" value="P:DNA repair"/>
    <property type="evidence" value="ECO:0007669"/>
    <property type="project" value="InterPro"/>
</dbReference>
<dbReference type="Pfam" id="PF14679">
    <property type="entry name" value="FANCI_HD1"/>
    <property type="match status" value="1"/>
</dbReference>
<dbReference type="EMBL" id="JADFTS010000005">
    <property type="protein sequence ID" value="KAF9605443.1"/>
    <property type="molecule type" value="Genomic_DNA"/>
</dbReference>
<dbReference type="AlphaFoldDB" id="A0A835HY35"/>
<dbReference type="InterPro" id="IPR029308">
    <property type="entry name" value="FANCI_S1"/>
</dbReference>
<dbReference type="GO" id="GO:0070182">
    <property type="term" value="F:DNA polymerase binding"/>
    <property type="evidence" value="ECO:0007669"/>
    <property type="project" value="TreeGrafter"/>
</dbReference>
<comment type="caution">
    <text evidence="7">The sequence shown here is derived from an EMBL/GenBank/DDBJ whole genome shotgun (WGS) entry which is preliminary data.</text>
</comment>
<protein>
    <recommendedName>
        <fullName evidence="9">Fanconi anemia group I protein</fullName>
    </recommendedName>
</protein>
<feature type="region of interest" description="Disordered" evidence="1">
    <location>
        <begin position="1138"/>
        <end position="1209"/>
    </location>
</feature>
<dbReference type="InterPro" id="IPR026171">
    <property type="entry name" value="FANCI"/>
</dbReference>
<reference evidence="7 8" key="1">
    <citation type="submission" date="2020-10" db="EMBL/GenBank/DDBJ databases">
        <title>The Coptis chinensis genome and diversification of protoberbering-type alkaloids.</title>
        <authorList>
            <person name="Wang B."/>
            <person name="Shu S."/>
            <person name="Song C."/>
            <person name="Liu Y."/>
        </authorList>
    </citation>
    <scope>NUCLEOTIDE SEQUENCE [LARGE SCALE GENOMIC DNA]</scope>
    <source>
        <strain evidence="7">HL-2020</strain>
        <tissue evidence="7">Leaf</tissue>
    </source>
</reference>